<dbReference type="Gene3D" id="1.20.1740.10">
    <property type="entry name" value="Amino acid/polyamine transporter I"/>
    <property type="match status" value="1"/>
</dbReference>
<dbReference type="AlphaFoldDB" id="K5X2V5"/>
<accession>K5X2V5</accession>
<evidence type="ECO:0000313" key="6">
    <source>
        <dbReference type="EMBL" id="EKM77493.1"/>
    </source>
</evidence>
<reference evidence="7" key="1">
    <citation type="journal article" date="2012" name="Proc. Natl. Acad. Sci. U.S.A.">
        <title>Genome sequence of the button mushroom Agaricus bisporus reveals mechanisms governing adaptation to a humic-rich ecological niche.</title>
        <authorList>
            <person name="Morin E."/>
            <person name="Kohler A."/>
            <person name="Baker A.R."/>
            <person name="Foulongne-Oriol M."/>
            <person name="Lombard V."/>
            <person name="Nagy L.G."/>
            <person name="Ohm R.A."/>
            <person name="Patyshakuliyeva A."/>
            <person name="Brun A."/>
            <person name="Aerts A.L."/>
            <person name="Bailey A.M."/>
            <person name="Billette C."/>
            <person name="Coutinho P.M."/>
            <person name="Deakin G."/>
            <person name="Doddapaneni H."/>
            <person name="Floudas D."/>
            <person name="Grimwood J."/>
            <person name="Hilden K."/>
            <person name="Kuees U."/>
            <person name="LaButti K.M."/>
            <person name="Lapidus A."/>
            <person name="Lindquist E.A."/>
            <person name="Lucas S.M."/>
            <person name="Murat C."/>
            <person name="Riley R.W."/>
            <person name="Salamov A.A."/>
            <person name="Schmutz J."/>
            <person name="Subramanian V."/>
            <person name="Woesten H.A.B."/>
            <person name="Xu J."/>
            <person name="Eastwood D.C."/>
            <person name="Foster G.D."/>
            <person name="Sonnenberg A.S."/>
            <person name="Cullen D."/>
            <person name="de Vries R.P."/>
            <person name="Lundell T."/>
            <person name="Hibbett D.S."/>
            <person name="Henrissat B."/>
            <person name="Burton K.S."/>
            <person name="Kerrigan R.W."/>
            <person name="Challen M.P."/>
            <person name="Grigoriev I.V."/>
            <person name="Martin F."/>
        </authorList>
    </citation>
    <scope>NUCLEOTIDE SEQUENCE [LARGE SCALE GENOMIC DNA]</scope>
    <source>
        <strain evidence="7">JB137-S8 / ATCC MYA-4627 / FGSC 10392</strain>
    </source>
</reference>
<feature type="transmembrane region" description="Helical" evidence="5">
    <location>
        <begin position="383"/>
        <end position="402"/>
    </location>
</feature>
<comment type="subcellular location">
    <subcellularLocation>
        <location evidence="1">Membrane</location>
        <topology evidence="1">Multi-pass membrane protein</topology>
    </subcellularLocation>
</comment>
<feature type="transmembrane region" description="Helical" evidence="5">
    <location>
        <begin position="241"/>
        <end position="264"/>
    </location>
</feature>
<evidence type="ECO:0000256" key="5">
    <source>
        <dbReference type="SAM" id="Phobius"/>
    </source>
</evidence>
<dbReference type="eggNOG" id="KOG1287">
    <property type="taxonomic scope" value="Eukaryota"/>
</dbReference>
<name>K5X2V5_AGABU</name>
<dbReference type="OrthoDB" id="5982228at2759"/>
<sequence length="520" mass="56680">MSSLQSEALLAGADARHYGKPSRSPPVNRKKSIGFFSVVFIIFNRIIGTGQVIYVHSGTRSKLLNSIFATPATVLSLSGSVGLSLLLWTLGSLYAAAGMQVYIVWGTAIPKNGAEKNYLEYLFPKPALLVTCLYAGSMSLIGWGAGNSLVFAEYILKAFSSEEPSSLALKFAAFFCITFSVLLHGLRVDLGLRIQNTLGICKLIVLAIVAATGLVALRYGIPSSSDLVEDRWRGRENFRGIWDGTISSASSVCLALYSVIYSFIGFSNANYALSEMRNPRTIKIAGPLAVAVVAALYLFSNVAYLAASSKSEIVDSGRLVVALLMKNMWGEKVERWVDFGVACSSLGSVLAVVFAQGRINQELGKEGVLPWSKLWASNWPFDAPFAGHSLHWFLCVLIIFFAPSGDAYNLVINLASYPLTIINAVISFGLIYLFFASSSQSPEHQHYRWHHLSTATLLTTVLFGVANVFLFIAPLVKPPPGVEPYERLPYWTHAGLGWALFGIGGIWWGFKKLTEGKKIN</sequence>
<organism evidence="6 7">
    <name type="scientific">Agaricus bisporus var. burnettii (strain JB137-S8 / ATCC MYA-4627 / FGSC 10392)</name>
    <name type="common">White button mushroom</name>
    <dbReference type="NCBI Taxonomy" id="597362"/>
    <lineage>
        <taxon>Eukaryota</taxon>
        <taxon>Fungi</taxon>
        <taxon>Dikarya</taxon>
        <taxon>Basidiomycota</taxon>
        <taxon>Agaricomycotina</taxon>
        <taxon>Agaricomycetes</taxon>
        <taxon>Agaricomycetidae</taxon>
        <taxon>Agaricales</taxon>
        <taxon>Agaricineae</taxon>
        <taxon>Agaricaceae</taxon>
        <taxon>Agaricus</taxon>
    </lineage>
</organism>
<feature type="transmembrane region" description="Helical" evidence="5">
    <location>
        <begin position="284"/>
        <end position="307"/>
    </location>
</feature>
<evidence type="ECO:0000313" key="7">
    <source>
        <dbReference type="Proteomes" id="UP000008493"/>
    </source>
</evidence>
<keyword evidence="2 5" id="KW-0812">Transmembrane</keyword>
<dbReference type="InterPro" id="IPR050598">
    <property type="entry name" value="AminoAcid_Transporter"/>
</dbReference>
<feature type="transmembrane region" description="Helical" evidence="5">
    <location>
        <begin position="126"/>
        <end position="146"/>
    </location>
</feature>
<protein>
    <recommendedName>
        <fullName evidence="8">Amino acid transporter transmembrane domain-containing protein</fullName>
    </recommendedName>
</protein>
<dbReference type="GO" id="GO:0015179">
    <property type="term" value="F:L-amino acid transmembrane transporter activity"/>
    <property type="evidence" value="ECO:0007669"/>
    <property type="project" value="TreeGrafter"/>
</dbReference>
<feature type="transmembrane region" description="Helical" evidence="5">
    <location>
        <begin position="488"/>
        <end position="510"/>
    </location>
</feature>
<proteinExistence type="predicted"/>
<feature type="transmembrane region" description="Helical" evidence="5">
    <location>
        <begin position="455"/>
        <end position="476"/>
    </location>
</feature>
<dbReference type="PANTHER" id="PTHR11785">
    <property type="entry name" value="AMINO ACID TRANSPORTER"/>
    <property type="match status" value="1"/>
</dbReference>
<evidence type="ECO:0008006" key="8">
    <source>
        <dbReference type="Google" id="ProtNLM"/>
    </source>
</evidence>
<feature type="transmembrane region" description="Helical" evidence="5">
    <location>
        <begin position="85"/>
        <end position="105"/>
    </location>
</feature>
<dbReference type="Proteomes" id="UP000008493">
    <property type="component" value="Unassembled WGS sequence"/>
</dbReference>
<feature type="transmembrane region" description="Helical" evidence="5">
    <location>
        <begin position="166"/>
        <end position="186"/>
    </location>
</feature>
<dbReference type="PIRSF" id="PIRSF006060">
    <property type="entry name" value="AA_transporter"/>
    <property type="match status" value="1"/>
</dbReference>
<evidence type="ECO:0000256" key="3">
    <source>
        <dbReference type="ARBA" id="ARBA00022989"/>
    </source>
</evidence>
<dbReference type="KEGG" id="abp:AGABI1DRAFT43116"/>
<evidence type="ECO:0000256" key="4">
    <source>
        <dbReference type="ARBA" id="ARBA00023136"/>
    </source>
</evidence>
<keyword evidence="3 5" id="KW-1133">Transmembrane helix</keyword>
<dbReference type="PANTHER" id="PTHR11785:SF498">
    <property type="entry name" value="HIGH-AFFINITY METHIONINE PERMEASE"/>
    <property type="match status" value="1"/>
</dbReference>
<feature type="transmembrane region" description="Helical" evidence="5">
    <location>
        <begin position="33"/>
        <end position="54"/>
    </location>
</feature>
<evidence type="ECO:0000256" key="2">
    <source>
        <dbReference type="ARBA" id="ARBA00022692"/>
    </source>
</evidence>
<dbReference type="Pfam" id="PF13520">
    <property type="entry name" value="AA_permease_2"/>
    <property type="match status" value="1"/>
</dbReference>
<keyword evidence="7" id="KW-1185">Reference proteome</keyword>
<gene>
    <name evidence="6" type="ORF">AGABI1DRAFT_43116</name>
</gene>
<dbReference type="InterPro" id="IPR002293">
    <property type="entry name" value="AA/rel_permease1"/>
</dbReference>
<feature type="transmembrane region" description="Helical" evidence="5">
    <location>
        <begin position="198"/>
        <end position="221"/>
    </location>
</feature>
<dbReference type="OMA" id="LYMFVNI"/>
<feature type="transmembrane region" description="Helical" evidence="5">
    <location>
        <begin position="414"/>
        <end position="435"/>
    </location>
</feature>
<evidence type="ECO:0000256" key="1">
    <source>
        <dbReference type="ARBA" id="ARBA00004141"/>
    </source>
</evidence>
<dbReference type="GeneID" id="18829484"/>
<dbReference type="EMBL" id="JH971395">
    <property type="protein sequence ID" value="EKM77493.1"/>
    <property type="molecule type" value="Genomic_DNA"/>
</dbReference>
<feature type="transmembrane region" description="Helical" evidence="5">
    <location>
        <begin position="336"/>
        <end position="355"/>
    </location>
</feature>
<dbReference type="GO" id="GO:0016020">
    <property type="term" value="C:membrane"/>
    <property type="evidence" value="ECO:0007669"/>
    <property type="project" value="UniProtKB-SubCell"/>
</dbReference>
<dbReference type="HOGENOM" id="CLU_013661_4_1_1"/>
<keyword evidence="4 5" id="KW-0472">Membrane</keyword>
<dbReference type="InParanoid" id="K5X2V5"/>
<dbReference type="RefSeq" id="XP_007331696.1">
    <property type="nucleotide sequence ID" value="XM_007331634.1"/>
</dbReference>
<dbReference type="STRING" id="597362.K5X2V5"/>